<dbReference type="AlphaFoldDB" id="A0AA37WTW2"/>
<dbReference type="RefSeq" id="WP_238196202.1">
    <property type="nucleotide sequence ID" value="NZ_BPQZ01000009.1"/>
</dbReference>
<dbReference type="PANTHER" id="PTHR43591">
    <property type="entry name" value="METHYLTRANSFERASE"/>
    <property type="match status" value="1"/>
</dbReference>
<keyword evidence="2" id="KW-0808">Transferase</keyword>
<organism evidence="2 3">
    <name type="scientific">Methylobacterium tardum</name>
    <dbReference type="NCBI Taxonomy" id="374432"/>
    <lineage>
        <taxon>Bacteria</taxon>
        <taxon>Pseudomonadati</taxon>
        <taxon>Pseudomonadota</taxon>
        <taxon>Alphaproteobacteria</taxon>
        <taxon>Hyphomicrobiales</taxon>
        <taxon>Methylobacteriaceae</taxon>
        <taxon>Methylobacterium</taxon>
    </lineage>
</organism>
<gene>
    <name evidence="2" type="ORF">GCM10007890_50760</name>
</gene>
<dbReference type="Pfam" id="PF08241">
    <property type="entry name" value="Methyltransf_11"/>
    <property type="match status" value="1"/>
</dbReference>
<dbReference type="SUPFAM" id="SSF53335">
    <property type="entry name" value="S-adenosyl-L-methionine-dependent methyltransferases"/>
    <property type="match status" value="1"/>
</dbReference>
<proteinExistence type="predicted"/>
<protein>
    <submittedName>
        <fullName evidence="2">SAM-dependent methyltransferase</fullName>
    </submittedName>
</protein>
<dbReference type="GO" id="GO:0032259">
    <property type="term" value="P:methylation"/>
    <property type="evidence" value="ECO:0007669"/>
    <property type="project" value="UniProtKB-KW"/>
</dbReference>
<accession>A0AA37WTW2</accession>
<dbReference type="Gene3D" id="3.40.50.150">
    <property type="entry name" value="Vaccinia Virus protein VP39"/>
    <property type="match status" value="1"/>
</dbReference>
<keyword evidence="2" id="KW-0489">Methyltransferase</keyword>
<name>A0AA37WTW2_9HYPH</name>
<dbReference type="GO" id="GO:0008757">
    <property type="term" value="F:S-adenosylmethionine-dependent methyltransferase activity"/>
    <property type="evidence" value="ECO:0007669"/>
    <property type="project" value="InterPro"/>
</dbReference>
<feature type="domain" description="Methyltransferase type 11" evidence="1">
    <location>
        <begin position="45"/>
        <end position="141"/>
    </location>
</feature>
<comment type="caution">
    <text evidence="2">The sequence shown here is derived from an EMBL/GenBank/DDBJ whole genome shotgun (WGS) entry which is preliminary data.</text>
</comment>
<sequence length="270" mass="29467">MAATDRSFTGSIPQLYQRHLVPLAFEPYAGDLAEEVRRLKPGSVLETAAGTGVVTRALATVLPAATRLVATDLNAAMLDVARTHVPCDRPVEWRQADALALPFADETFDAVICQFGAMFFPDKHQGFREAWRVLKPSGCYLLSVWDKIGANEFPDAVTRALAEMFPDDPPRFLARTPHGYCDTARIIEDLKAAGFADVTSKVVSHVSRSETAHEPALAFCQGTPLRSEIEARDAARLEEATQRVAGALAKRFGEGPIEGRIRAIVFCATR</sequence>
<reference evidence="3" key="1">
    <citation type="journal article" date="2019" name="Int. J. Syst. Evol. Microbiol.">
        <title>The Global Catalogue of Microorganisms (GCM) 10K type strain sequencing project: providing services to taxonomists for standard genome sequencing and annotation.</title>
        <authorList>
            <consortium name="The Broad Institute Genomics Platform"/>
            <consortium name="The Broad Institute Genome Sequencing Center for Infectious Disease"/>
            <person name="Wu L."/>
            <person name="Ma J."/>
        </authorList>
    </citation>
    <scope>NUCLEOTIDE SEQUENCE [LARGE SCALE GENOMIC DNA]</scope>
    <source>
        <strain evidence="3">NBRC 103632</strain>
    </source>
</reference>
<dbReference type="EMBL" id="BSPL01000024">
    <property type="protein sequence ID" value="GLS73061.1"/>
    <property type="molecule type" value="Genomic_DNA"/>
</dbReference>
<dbReference type="InterPro" id="IPR013216">
    <property type="entry name" value="Methyltransf_11"/>
</dbReference>
<dbReference type="PANTHER" id="PTHR43591:SF24">
    <property type="entry name" value="2-METHOXY-6-POLYPRENYL-1,4-BENZOQUINOL METHYLASE, MITOCHONDRIAL"/>
    <property type="match status" value="1"/>
</dbReference>
<dbReference type="InterPro" id="IPR029063">
    <property type="entry name" value="SAM-dependent_MTases_sf"/>
</dbReference>
<dbReference type="Proteomes" id="UP001157440">
    <property type="component" value="Unassembled WGS sequence"/>
</dbReference>
<evidence type="ECO:0000313" key="2">
    <source>
        <dbReference type="EMBL" id="GLS73061.1"/>
    </source>
</evidence>
<keyword evidence="3" id="KW-1185">Reference proteome</keyword>
<evidence type="ECO:0000259" key="1">
    <source>
        <dbReference type="Pfam" id="PF08241"/>
    </source>
</evidence>
<dbReference type="CDD" id="cd02440">
    <property type="entry name" value="AdoMet_MTases"/>
    <property type="match status" value="1"/>
</dbReference>
<evidence type="ECO:0000313" key="3">
    <source>
        <dbReference type="Proteomes" id="UP001157440"/>
    </source>
</evidence>